<proteinExistence type="predicted"/>
<sequence length="182" mass="20313">MPVENPIRKQLERTPASISIWGLLSSSREHRQKLIKTLSNMEVPPDIPPEALVALLAPNKAKHVVTFTEKDLPPEGAGHNKPLHITMKCVGKWVPIILLDNGSALNVCPLRTAYCLGFTTKDFQPSSLGVRAYDNTRRDVVGVVQLEIHHGSTIFAASESSAWFSHRNSNYLWRIWDSSSCF</sequence>
<name>A0ACB7XYC0_9ERIC</name>
<dbReference type="Proteomes" id="UP000828048">
    <property type="component" value="Chromosome 5"/>
</dbReference>
<reference evidence="1 2" key="1">
    <citation type="journal article" date="2021" name="Hortic Res">
        <title>High-quality reference genome and annotation aids understanding of berry development for evergreen blueberry (Vaccinium darrowii).</title>
        <authorList>
            <person name="Yu J."/>
            <person name="Hulse-Kemp A.M."/>
            <person name="Babiker E."/>
            <person name="Staton M."/>
        </authorList>
    </citation>
    <scope>NUCLEOTIDE SEQUENCE [LARGE SCALE GENOMIC DNA]</scope>
    <source>
        <strain evidence="2">cv. NJ 8807/NJ 8810</strain>
        <tissue evidence="1">Young leaf</tissue>
    </source>
</reference>
<accession>A0ACB7XYC0</accession>
<comment type="caution">
    <text evidence="1">The sequence shown here is derived from an EMBL/GenBank/DDBJ whole genome shotgun (WGS) entry which is preliminary data.</text>
</comment>
<keyword evidence="2" id="KW-1185">Reference proteome</keyword>
<protein>
    <submittedName>
        <fullName evidence="1">Uncharacterized protein</fullName>
    </submittedName>
</protein>
<evidence type="ECO:0000313" key="1">
    <source>
        <dbReference type="EMBL" id="KAH7846222.1"/>
    </source>
</evidence>
<gene>
    <name evidence="1" type="ORF">Vadar_011390</name>
</gene>
<organism evidence="1 2">
    <name type="scientific">Vaccinium darrowii</name>
    <dbReference type="NCBI Taxonomy" id="229202"/>
    <lineage>
        <taxon>Eukaryota</taxon>
        <taxon>Viridiplantae</taxon>
        <taxon>Streptophyta</taxon>
        <taxon>Embryophyta</taxon>
        <taxon>Tracheophyta</taxon>
        <taxon>Spermatophyta</taxon>
        <taxon>Magnoliopsida</taxon>
        <taxon>eudicotyledons</taxon>
        <taxon>Gunneridae</taxon>
        <taxon>Pentapetalae</taxon>
        <taxon>asterids</taxon>
        <taxon>Ericales</taxon>
        <taxon>Ericaceae</taxon>
        <taxon>Vaccinioideae</taxon>
        <taxon>Vaccinieae</taxon>
        <taxon>Vaccinium</taxon>
    </lineage>
</organism>
<dbReference type="EMBL" id="CM037155">
    <property type="protein sequence ID" value="KAH7846222.1"/>
    <property type="molecule type" value="Genomic_DNA"/>
</dbReference>
<evidence type="ECO:0000313" key="2">
    <source>
        <dbReference type="Proteomes" id="UP000828048"/>
    </source>
</evidence>